<protein>
    <submittedName>
        <fullName evidence="2">Uncharacterized protein</fullName>
    </submittedName>
</protein>
<dbReference type="InterPro" id="IPR013378">
    <property type="entry name" value="InlB-like_B-rpt"/>
</dbReference>
<reference evidence="2 3" key="1">
    <citation type="submission" date="2020-08" db="EMBL/GenBank/DDBJ databases">
        <title>Genomic Encyclopedia of Type Strains, Phase IV (KMG-IV): sequencing the most valuable type-strain genomes for metagenomic binning, comparative biology and taxonomic classification.</title>
        <authorList>
            <person name="Goeker M."/>
        </authorList>
    </citation>
    <scope>NUCLEOTIDE SEQUENCE [LARGE SCALE GENOMIC DNA]</scope>
    <source>
        <strain evidence="2 3">DSM 103462</strain>
    </source>
</reference>
<evidence type="ECO:0000313" key="3">
    <source>
        <dbReference type="Proteomes" id="UP000518887"/>
    </source>
</evidence>
<keyword evidence="3" id="KW-1185">Reference proteome</keyword>
<dbReference type="RefSeq" id="WP_184660622.1">
    <property type="nucleotide sequence ID" value="NZ_CP031518.1"/>
</dbReference>
<organism evidence="2 3">
    <name type="scientific">Treponema ruminis</name>
    <dbReference type="NCBI Taxonomy" id="744515"/>
    <lineage>
        <taxon>Bacteria</taxon>
        <taxon>Pseudomonadati</taxon>
        <taxon>Spirochaetota</taxon>
        <taxon>Spirochaetia</taxon>
        <taxon>Spirochaetales</taxon>
        <taxon>Treponemataceae</taxon>
        <taxon>Treponema</taxon>
    </lineage>
</organism>
<evidence type="ECO:0000313" key="2">
    <source>
        <dbReference type="EMBL" id="MBB5226916.1"/>
    </source>
</evidence>
<dbReference type="InterPro" id="IPR042229">
    <property type="entry name" value="Listeria/Bacterioides_rpt_sf"/>
</dbReference>
<comment type="caution">
    <text evidence="2">The sequence shown here is derived from an EMBL/GenBank/DDBJ whole genome shotgun (WGS) entry which is preliminary data.</text>
</comment>
<accession>A0A7W8GAN3</accession>
<gene>
    <name evidence="2" type="ORF">HNP76_002304</name>
</gene>
<dbReference type="PROSITE" id="PS51257">
    <property type="entry name" value="PROKAR_LIPOPROTEIN"/>
    <property type="match status" value="1"/>
</dbReference>
<proteinExistence type="predicted"/>
<evidence type="ECO:0000256" key="1">
    <source>
        <dbReference type="ARBA" id="ARBA00004196"/>
    </source>
</evidence>
<dbReference type="EMBL" id="JACHFQ010000007">
    <property type="protein sequence ID" value="MBB5226916.1"/>
    <property type="molecule type" value="Genomic_DNA"/>
</dbReference>
<name>A0A7W8GAN3_9SPIR</name>
<dbReference type="Gene3D" id="2.160.20.110">
    <property type="match status" value="1"/>
</dbReference>
<dbReference type="Pfam" id="PF09479">
    <property type="entry name" value="Flg_new"/>
    <property type="match status" value="2"/>
</dbReference>
<dbReference type="Gene3D" id="2.60.40.4270">
    <property type="entry name" value="Listeria-Bacteroides repeat domain"/>
    <property type="match status" value="2"/>
</dbReference>
<comment type="subcellular location">
    <subcellularLocation>
        <location evidence="1">Cell envelope</location>
    </subcellularLocation>
</comment>
<dbReference type="AlphaFoldDB" id="A0A7W8GAN3"/>
<dbReference type="GO" id="GO:0030313">
    <property type="term" value="C:cell envelope"/>
    <property type="evidence" value="ECO:0007669"/>
    <property type="project" value="UniProtKB-SubCell"/>
</dbReference>
<sequence length="912" mass="99167">MNRTTWKYFLSILLISLFTFSSCNFLGENLQESETNSESRGVKICLNFGSSRQIMPSNYLVAEYNLRGTFNSKETVWTYDSLSKLHSATLYLNYGEWSFTLEAYANSKLIASDTISRTISDTTNTLTFEYKVSELNYSAGSGNISVSVSFPIDKKVSSVTAALYTTENLTTPISNTSTTYTTFTTDNATRNYIVNYTKDAVSSGSYYLIFKFYQNNIEDSIGIWRDLVCVANGCLSSGESTVTEFNELYFINYHLNGISFKSSYVVPASFNKSQSITLPTAENMDQTNLSFTGWYETADFSGDRITNWTYDSKTADVNLYAKNTAIVAFNMNNYGTQIESQTVLYGSKPSEPTKPESNTMFFKGWFTDEALTQKYNFNSVLTANKVLYAKWVDLPSYWSWTYPTSTPTLTWEGKGTQAEPYIIMNAQELADLAYMVNNFTTYSGTYFVLGTDIELNYGKTVTGVDDTLNNWIPIGNTTSNFAGNFDGNGKKIKGLYINDNSLENVGLFGIGKAPNNLTIDSGYVTANATYAGGVIGYSKSAIENCINKVAMNNSKVDSYLGGIAGYGSTFKNCENTGVLSGLNVAGIAGQGSVFDKCINKGEISATGKTCGGIASNRSSGSTSLEIKDCVNTTNLSSQGDYAGGLFGYFSYDFSVGNSYDNRNISIIITNSSNFGKITGLKYIGGIISYVSSEVTGSDKYNRTVSNIIISNITSTGDIETQNGTSIGGICGYINLIGHKTRNNIIKNCVYDASIRFSDSDINSYLGGICGNMYGIEILNSFAAGIIENSSSHNTIGGIVGSRKISSAIKNCYARMKMTSTVNISLNGIGGSGLLNCFYVAGIGATRATGSSYETSIGAVTSATDSVFPVNNSTLLYNGTLCEVLNAYRIDNDTDNSYKEWVVGSDGWPTFAE</sequence>
<dbReference type="Proteomes" id="UP000518887">
    <property type="component" value="Unassembled WGS sequence"/>
</dbReference>